<comment type="caution">
    <text evidence="2">The sequence shown here is derived from an EMBL/GenBank/DDBJ whole genome shotgun (WGS) entry which is preliminary data.</text>
</comment>
<keyword evidence="3" id="KW-1185">Reference proteome</keyword>
<reference evidence="2 3" key="1">
    <citation type="submission" date="2023-05" db="EMBL/GenBank/DDBJ databases">
        <title>Genome sequence of Pinibacter sp. MAH-24.</title>
        <authorList>
            <person name="Huq M.A."/>
        </authorList>
    </citation>
    <scope>NUCLEOTIDE SEQUENCE [LARGE SCALE GENOMIC DNA]</scope>
    <source>
        <strain evidence="2 3">MAH-24</strain>
    </source>
</reference>
<feature type="coiled-coil region" evidence="1">
    <location>
        <begin position="262"/>
        <end position="289"/>
    </location>
</feature>
<evidence type="ECO:0000313" key="2">
    <source>
        <dbReference type="EMBL" id="MDI3321392.1"/>
    </source>
</evidence>
<protein>
    <submittedName>
        <fullName evidence="2">Prefoldin domain-containing protein</fullName>
    </submittedName>
</protein>
<dbReference type="Proteomes" id="UP001226434">
    <property type="component" value="Unassembled WGS sequence"/>
</dbReference>
<sequence>MRHCIWCGYMNNYCLYILKAGITLLLLSVMQSVATAQTTPACICKYVDTGMITHVESEVKNILKGPPSDSALDQIRKLKKIKIEASPVGIAKGRLLDNHMLNYRATYISRIEGVYDYSDIIQQNINYTTKVHAVKDLPFNVSVFGRYTNSAYFRNYVDFNIGLNGKEVAGLAKDKYQQNAQKAYQAEQQMLQLYVDDKLAKLNSLSDEFKKRDNPECLNKYIHYKEILANKQVYIDKIKDGEDSISAAVEYVSKFDSIQHSMDVLQRLTDSLKNEYNNAAVEIRKLQKADINDLKGQEELLRKYAPYLKKMHVDTSFVDEYRNKFWEGFQKLSLGRSIATSTQLSFQNVSINGVNMEYDLGDAFLSVQAGWTDFGLRDFVFNTSKKKVNNFVYSTGIGIGLRTKNYAMISVFGGKHNPVYSGSQSGSAAPGSIGMSLSGQLSYRHLTLNGEVAQSTYAKPVANGTKNSFSINDKSNKAFSCSFYSILPKRGLNVNGYYKYYGANFYGFNAYRLSANNSQWGVQASKSFFHNLLTINAGIKKNDYQNPYVEQVYNGKNTVTTLMATFRKNRWIVSAGYMPSFQYVSIHDTVYENRYQVLNCMASYSYKVGDVPATSTLIFNRFMNNSASGYFYGNSSNIVMTQHFQFDRYSSGLTASVIKNNIYSYVVFDGHIQYMISRKVTVKGGFKINSLSAAEYESKTGGYGSTALTIPRVGVLSLQVDCNYYPDINYKLYNNTMGVLSFTTYFK</sequence>
<evidence type="ECO:0000313" key="3">
    <source>
        <dbReference type="Proteomes" id="UP001226434"/>
    </source>
</evidence>
<name>A0ABT6RHU2_9BACT</name>
<dbReference type="EMBL" id="JASBRG010000007">
    <property type="protein sequence ID" value="MDI3321392.1"/>
    <property type="molecule type" value="Genomic_DNA"/>
</dbReference>
<proteinExistence type="predicted"/>
<evidence type="ECO:0000256" key="1">
    <source>
        <dbReference type="SAM" id="Coils"/>
    </source>
</evidence>
<gene>
    <name evidence="2" type="ORF">QJ048_16475</name>
</gene>
<accession>A0ABT6RHU2</accession>
<keyword evidence="1" id="KW-0175">Coiled coil</keyword>
<organism evidence="2 3">
    <name type="scientific">Pinibacter soli</name>
    <dbReference type="NCBI Taxonomy" id="3044211"/>
    <lineage>
        <taxon>Bacteria</taxon>
        <taxon>Pseudomonadati</taxon>
        <taxon>Bacteroidota</taxon>
        <taxon>Chitinophagia</taxon>
        <taxon>Chitinophagales</taxon>
        <taxon>Chitinophagaceae</taxon>
        <taxon>Pinibacter</taxon>
    </lineage>
</organism>